<dbReference type="Pfam" id="PF13648">
    <property type="entry name" value="Lipocalin_4"/>
    <property type="match status" value="1"/>
</dbReference>
<feature type="chain" id="PRO_5047375501" description="Lipocalin-like domain-containing protein" evidence="1">
    <location>
        <begin position="23"/>
        <end position="154"/>
    </location>
</feature>
<evidence type="ECO:0000313" key="4">
    <source>
        <dbReference type="Proteomes" id="UP001255185"/>
    </source>
</evidence>
<gene>
    <name evidence="3" type="ORF">J2X31_002394</name>
</gene>
<evidence type="ECO:0000259" key="2">
    <source>
        <dbReference type="Pfam" id="PF13648"/>
    </source>
</evidence>
<proteinExistence type="predicted"/>
<dbReference type="RefSeq" id="WP_310026922.1">
    <property type="nucleotide sequence ID" value="NZ_JAVDVI010000010.1"/>
</dbReference>
<keyword evidence="1" id="KW-0732">Signal</keyword>
<evidence type="ECO:0000256" key="1">
    <source>
        <dbReference type="SAM" id="SignalP"/>
    </source>
</evidence>
<dbReference type="PROSITE" id="PS51257">
    <property type="entry name" value="PROKAR_LIPOPROTEIN"/>
    <property type="match status" value="1"/>
</dbReference>
<dbReference type="Proteomes" id="UP001255185">
    <property type="component" value="Unassembled WGS sequence"/>
</dbReference>
<feature type="signal peptide" evidence="1">
    <location>
        <begin position="1"/>
        <end position="22"/>
    </location>
</feature>
<organism evidence="3 4">
    <name type="scientific">Flavobacterium arsenatis</name>
    <dbReference type="NCBI Taxonomy" id="1484332"/>
    <lineage>
        <taxon>Bacteria</taxon>
        <taxon>Pseudomonadati</taxon>
        <taxon>Bacteroidota</taxon>
        <taxon>Flavobacteriia</taxon>
        <taxon>Flavobacteriales</taxon>
        <taxon>Flavobacteriaceae</taxon>
        <taxon>Flavobacterium</taxon>
    </lineage>
</organism>
<reference evidence="3 4" key="1">
    <citation type="submission" date="2023-07" db="EMBL/GenBank/DDBJ databases">
        <title>Sorghum-associated microbial communities from plants grown in Nebraska, USA.</title>
        <authorList>
            <person name="Schachtman D."/>
        </authorList>
    </citation>
    <scope>NUCLEOTIDE SEQUENCE [LARGE SCALE GENOMIC DNA]</scope>
    <source>
        <strain evidence="3 4">3773</strain>
    </source>
</reference>
<keyword evidence="4" id="KW-1185">Reference proteome</keyword>
<accession>A0ABU1TQY3</accession>
<name>A0ABU1TQY3_9FLAO</name>
<dbReference type="InterPro" id="IPR024311">
    <property type="entry name" value="Lipocalin-like"/>
</dbReference>
<comment type="caution">
    <text evidence="3">The sequence shown here is derived from an EMBL/GenBank/DDBJ whole genome shotgun (WGS) entry which is preliminary data.</text>
</comment>
<evidence type="ECO:0000313" key="3">
    <source>
        <dbReference type="EMBL" id="MDR6968371.1"/>
    </source>
</evidence>
<sequence>MKKIKTVLVAFVLAGLTLTSCGSDDNSGPATPATVVGKWTQTRTVTKLGTQAETSTPYEFNVAGCDKNYIEFATAGSLFKEQYFFKNGAQVCVEDTQATGTWSKTNETLTINSPESAYDEVYKIITLSNSQLVISFDTQAGPNTLVTTYYFTKI</sequence>
<feature type="domain" description="Lipocalin-like" evidence="2">
    <location>
        <begin position="36"/>
        <end position="134"/>
    </location>
</feature>
<dbReference type="EMBL" id="JAVDVI010000010">
    <property type="protein sequence ID" value="MDR6968371.1"/>
    <property type="molecule type" value="Genomic_DNA"/>
</dbReference>
<protein>
    <recommendedName>
        <fullName evidence="2">Lipocalin-like domain-containing protein</fullName>
    </recommendedName>
</protein>